<dbReference type="InterPro" id="IPR021109">
    <property type="entry name" value="Peptidase_aspartic_dom_sf"/>
</dbReference>
<evidence type="ECO:0000313" key="15">
    <source>
        <dbReference type="Proteomes" id="UP001210211"/>
    </source>
</evidence>
<dbReference type="GO" id="GO:0004519">
    <property type="term" value="F:endonuclease activity"/>
    <property type="evidence" value="ECO:0007669"/>
    <property type="project" value="UniProtKB-KW"/>
</dbReference>
<dbReference type="Pfam" id="PF03732">
    <property type="entry name" value="Retrotrans_gag"/>
    <property type="match status" value="1"/>
</dbReference>
<accession>A0AAD5W9Z2</accession>
<dbReference type="Gene3D" id="2.40.70.10">
    <property type="entry name" value="Acid Proteases"/>
    <property type="match status" value="1"/>
</dbReference>
<evidence type="ECO:0000256" key="7">
    <source>
        <dbReference type="ARBA" id="ARBA00022842"/>
    </source>
</evidence>
<dbReference type="Proteomes" id="UP001210211">
    <property type="component" value="Unassembled WGS sequence"/>
</dbReference>
<dbReference type="PANTHER" id="PTHR37984:SF5">
    <property type="entry name" value="PROTEIN NYNRIN-LIKE"/>
    <property type="match status" value="1"/>
</dbReference>
<reference evidence="14 15" key="1">
    <citation type="journal article" date="2022" name="Cell">
        <title>Repeat-based holocentromeres influence genome architecture and karyotype evolution.</title>
        <authorList>
            <person name="Hofstatter P.G."/>
            <person name="Thangavel G."/>
            <person name="Lux T."/>
            <person name="Neumann P."/>
            <person name="Vondrak T."/>
            <person name="Novak P."/>
            <person name="Zhang M."/>
            <person name="Costa L."/>
            <person name="Castellani M."/>
            <person name="Scott A."/>
            <person name="Toegelov H."/>
            <person name="Fuchs J."/>
            <person name="Mata-Sucre Y."/>
            <person name="Dias Y."/>
            <person name="Vanzela A.L.L."/>
            <person name="Huettel B."/>
            <person name="Almeida C.C.S."/>
            <person name="Simkova H."/>
            <person name="Souza G."/>
            <person name="Pedrosa-Harand A."/>
            <person name="Macas J."/>
            <person name="Mayer K.F.X."/>
            <person name="Houben A."/>
            <person name="Marques A."/>
        </authorList>
    </citation>
    <scope>NUCLEOTIDE SEQUENCE [LARGE SCALE GENOMIC DNA]</scope>
    <source>
        <strain evidence="14">RhyTen1mFocal</strain>
    </source>
</reference>
<evidence type="ECO:0000256" key="5">
    <source>
        <dbReference type="ARBA" id="ARBA00022759"/>
    </source>
</evidence>
<keyword evidence="9" id="KW-0229">DNA integration</keyword>
<keyword evidence="1" id="KW-0645">Protease</keyword>
<keyword evidence="10" id="KW-0695">RNA-directed DNA polymerase</keyword>
<dbReference type="InterPro" id="IPR043502">
    <property type="entry name" value="DNA/RNA_pol_sf"/>
</dbReference>
<dbReference type="GO" id="GO:0003723">
    <property type="term" value="F:RNA binding"/>
    <property type="evidence" value="ECO:0007669"/>
    <property type="project" value="UniProtKB-KW"/>
</dbReference>
<dbReference type="Pfam" id="PF17919">
    <property type="entry name" value="RT_RNaseH_2"/>
    <property type="match status" value="1"/>
</dbReference>
<evidence type="ECO:0000256" key="4">
    <source>
        <dbReference type="ARBA" id="ARBA00022722"/>
    </source>
</evidence>
<keyword evidence="5" id="KW-0255">Endonuclease</keyword>
<gene>
    <name evidence="14" type="ORF">LUZ61_014075</name>
</gene>
<dbReference type="GO" id="GO:0003964">
    <property type="term" value="F:RNA-directed DNA polymerase activity"/>
    <property type="evidence" value="ECO:0007669"/>
    <property type="project" value="UniProtKB-KW"/>
</dbReference>
<evidence type="ECO:0000256" key="12">
    <source>
        <dbReference type="SAM" id="MobiDB-lite"/>
    </source>
</evidence>
<dbReference type="GO" id="GO:0006508">
    <property type="term" value="P:proteolysis"/>
    <property type="evidence" value="ECO:0007669"/>
    <property type="project" value="UniProtKB-KW"/>
</dbReference>
<dbReference type="GO" id="GO:0015074">
    <property type="term" value="P:DNA integration"/>
    <property type="evidence" value="ECO:0007669"/>
    <property type="project" value="UniProtKB-KW"/>
</dbReference>
<protein>
    <recommendedName>
        <fullName evidence="13">Reverse transcriptase domain-containing protein</fullName>
    </recommendedName>
</protein>
<keyword evidence="11" id="KW-0511">Multifunctional enzyme</keyword>
<sequence>MPLKQSTNIPNNEELQATVARLGQEMQGMQETTLRMDQQMTDMKLMLEQLVKTQSNKGPTVDDHSSYGTGGAANPHPRGNFSGNPYVNLEGFGGFDDNRRLGNNHRIHFPRADFPQFDGSNPFVWVSKCVSYFEIFQIPDCYKTHMATLHFLEEALEWYEGFKEDCPNPQWPMLVEEVLDRFQSYNTSNPVGEFKRVQQTGKVLDYIRQFERAKSRLMKETKIRSTVFFIQGFIEGLKEEIRHAVEVLDPISLNQAFYFVRKAELNLEGVDRRNRNWVKPPVYQPTTQPVKTIPFQDKKLLQLPPTKPAVLPPPNFNTMSRDQMRQLGLCFYCGKKYSQGHKCQKRRLLMLEAMEIEEDVSVFDLPVSEDASDHSKTPVIEHGDISMCLPHDQQGSQSLKFKGYIQNKPILALIDSGSTHSFIHPSIISSVQLQTMPATSMIVKTASGSQLISDQKCDGLQFQLQNHNFTGNLRVLEDQGYDIILGMDWIAKMGPMVIDCDKRCVQLTVDGQNILLQVQHEQAEVQLCEANINASQEWGKGHEVIIAHLFLSEEANSSLPQPAKHILPELNEVVQQYTQVFDEPNSLPPIRVLDHSIPLKPETQPINLRPYRFSHFQKLEIEKIIEELLHSGYIRPSSSPFASPILLVRKKDNSWRLCVDYRQLNDITVKNKFPIPIIDDLLDELKGATIFSKIDLKAGYHQIRMHASDIYKTAFRTHLGHYEFTVMPFGLTNAPATFQALMNLIFKPHLRKFILVFFDDIFIYSQSIEDHVKHLAIALQILKDNQLFAKLSKCEIGTNKVEYLGHLISQEGVATDPSKIEAMVNWPIPKSVKQLRGFLGLTDYYRKSIQGYGVIVRPLTELLKKDAFQWSQEASLAFTNLKEAMTKAPVLTLPDFNKPFTIETDASQSGIGAVLMQEKRPLAFFSKGLGIKNQSLSTYEKELLALVSAVQKWRHYLLGCSFVIRTDHISLKHLLEQRINTSMQHKSLSKLLGLNYTIEYKKGSTNLVADALSRRDVEECHNSELCVIPEIIPQWVVEL</sequence>
<evidence type="ECO:0000256" key="2">
    <source>
        <dbReference type="ARBA" id="ARBA00022679"/>
    </source>
</evidence>
<dbReference type="PROSITE" id="PS00141">
    <property type="entry name" value="ASP_PROTEASE"/>
    <property type="match status" value="1"/>
</dbReference>
<dbReference type="InterPro" id="IPR000477">
    <property type="entry name" value="RT_dom"/>
</dbReference>
<dbReference type="InterPro" id="IPR050951">
    <property type="entry name" value="Retrovirus_Pol_polyprotein"/>
</dbReference>
<dbReference type="EMBL" id="JAMRDG010000002">
    <property type="protein sequence ID" value="KAJ3684911.1"/>
    <property type="molecule type" value="Genomic_DNA"/>
</dbReference>
<evidence type="ECO:0000256" key="6">
    <source>
        <dbReference type="ARBA" id="ARBA00022801"/>
    </source>
</evidence>
<keyword evidence="4" id="KW-0540">Nuclease</keyword>
<name>A0AAD5W9Z2_9POAL</name>
<dbReference type="Gene3D" id="3.30.70.270">
    <property type="match status" value="2"/>
</dbReference>
<evidence type="ECO:0000259" key="13">
    <source>
        <dbReference type="PROSITE" id="PS50878"/>
    </source>
</evidence>
<evidence type="ECO:0000256" key="3">
    <source>
        <dbReference type="ARBA" id="ARBA00022695"/>
    </source>
</evidence>
<dbReference type="InterPro" id="IPR005162">
    <property type="entry name" value="Retrotrans_gag_dom"/>
</dbReference>
<dbReference type="AlphaFoldDB" id="A0AAD5W9Z2"/>
<comment type="caution">
    <text evidence="14">The sequence shown here is derived from an EMBL/GenBank/DDBJ whole genome shotgun (WGS) entry which is preliminary data.</text>
</comment>
<dbReference type="InterPro" id="IPR043128">
    <property type="entry name" value="Rev_trsase/Diguanyl_cyclase"/>
</dbReference>
<dbReference type="Pfam" id="PF08284">
    <property type="entry name" value="RVP_2"/>
    <property type="match status" value="1"/>
</dbReference>
<organism evidence="14 15">
    <name type="scientific">Rhynchospora tenuis</name>
    <dbReference type="NCBI Taxonomy" id="198213"/>
    <lineage>
        <taxon>Eukaryota</taxon>
        <taxon>Viridiplantae</taxon>
        <taxon>Streptophyta</taxon>
        <taxon>Embryophyta</taxon>
        <taxon>Tracheophyta</taxon>
        <taxon>Spermatophyta</taxon>
        <taxon>Magnoliopsida</taxon>
        <taxon>Liliopsida</taxon>
        <taxon>Poales</taxon>
        <taxon>Cyperaceae</taxon>
        <taxon>Cyperoideae</taxon>
        <taxon>Rhynchosporeae</taxon>
        <taxon>Rhynchospora</taxon>
    </lineage>
</organism>
<evidence type="ECO:0000256" key="9">
    <source>
        <dbReference type="ARBA" id="ARBA00022908"/>
    </source>
</evidence>
<dbReference type="Pfam" id="PF00078">
    <property type="entry name" value="RVT_1"/>
    <property type="match status" value="1"/>
</dbReference>
<proteinExistence type="predicted"/>
<evidence type="ECO:0000313" key="14">
    <source>
        <dbReference type="EMBL" id="KAJ3684911.1"/>
    </source>
</evidence>
<evidence type="ECO:0000256" key="11">
    <source>
        <dbReference type="ARBA" id="ARBA00023268"/>
    </source>
</evidence>
<dbReference type="InterPro" id="IPR001969">
    <property type="entry name" value="Aspartic_peptidase_AS"/>
</dbReference>
<dbReference type="InterPro" id="IPR041577">
    <property type="entry name" value="RT_RNaseH_2"/>
</dbReference>
<dbReference type="SUPFAM" id="SSF56672">
    <property type="entry name" value="DNA/RNA polymerases"/>
    <property type="match status" value="1"/>
</dbReference>
<keyword evidence="6" id="KW-0378">Hydrolase</keyword>
<evidence type="ECO:0000256" key="1">
    <source>
        <dbReference type="ARBA" id="ARBA00022670"/>
    </source>
</evidence>
<keyword evidence="2" id="KW-0808">Transferase</keyword>
<dbReference type="GO" id="GO:0004190">
    <property type="term" value="F:aspartic-type endopeptidase activity"/>
    <property type="evidence" value="ECO:0007669"/>
    <property type="project" value="InterPro"/>
</dbReference>
<dbReference type="Gene3D" id="3.10.10.10">
    <property type="entry name" value="HIV Type 1 Reverse Transcriptase, subunit A, domain 1"/>
    <property type="match status" value="1"/>
</dbReference>
<dbReference type="PROSITE" id="PS50878">
    <property type="entry name" value="RT_POL"/>
    <property type="match status" value="1"/>
</dbReference>
<dbReference type="SUPFAM" id="SSF50630">
    <property type="entry name" value="Acid proteases"/>
    <property type="match status" value="1"/>
</dbReference>
<dbReference type="CDD" id="cd09274">
    <property type="entry name" value="RNase_HI_RT_Ty3"/>
    <property type="match status" value="1"/>
</dbReference>
<dbReference type="FunFam" id="3.10.10.10:FF:000007">
    <property type="entry name" value="Retrovirus-related Pol polyprotein from transposon 17.6-like Protein"/>
    <property type="match status" value="1"/>
</dbReference>
<keyword evidence="8" id="KW-0694">RNA-binding</keyword>
<evidence type="ECO:0000256" key="10">
    <source>
        <dbReference type="ARBA" id="ARBA00022918"/>
    </source>
</evidence>
<evidence type="ECO:0000256" key="8">
    <source>
        <dbReference type="ARBA" id="ARBA00022884"/>
    </source>
</evidence>
<keyword evidence="7" id="KW-0460">Magnesium</keyword>
<dbReference type="CDD" id="cd01647">
    <property type="entry name" value="RT_LTR"/>
    <property type="match status" value="1"/>
</dbReference>
<keyword evidence="3" id="KW-0548">Nucleotidyltransferase</keyword>
<dbReference type="CDD" id="cd00303">
    <property type="entry name" value="retropepsin_like"/>
    <property type="match status" value="1"/>
</dbReference>
<keyword evidence="15" id="KW-1185">Reference proteome</keyword>
<dbReference type="PANTHER" id="PTHR37984">
    <property type="entry name" value="PROTEIN CBG26694"/>
    <property type="match status" value="1"/>
</dbReference>
<feature type="region of interest" description="Disordered" evidence="12">
    <location>
        <begin position="56"/>
        <end position="80"/>
    </location>
</feature>
<dbReference type="FunFam" id="3.30.70.270:FF:000020">
    <property type="entry name" value="Transposon Tf2-6 polyprotein-like Protein"/>
    <property type="match status" value="1"/>
</dbReference>
<feature type="domain" description="Reverse transcriptase" evidence="13">
    <location>
        <begin position="629"/>
        <end position="808"/>
    </location>
</feature>